<evidence type="ECO:0000259" key="1">
    <source>
        <dbReference type="Pfam" id="PF13556"/>
    </source>
</evidence>
<protein>
    <submittedName>
        <fullName evidence="3">PucR C-terminal helix-turn-helix domain-containing protein</fullName>
    </submittedName>
</protein>
<dbReference type="SUPFAM" id="SSF46689">
    <property type="entry name" value="Homeodomain-like"/>
    <property type="match status" value="1"/>
</dbReference>
<evidence type="ECO:0000313" key="5">
    <source>
        <dbReference type="Proteomes" id="UP000199280"/>
    </source>
</evidence>
<evidence type="ECO:0000313" key="2">
    <source>
        <dbReference type="EMBL" id="CZR06942.1"/>
    </source>
</evidence>
<dbReference type="AlphaFoldDB" id="A0A143Z4K1"/>
<reference evidence="3 5" key="2">
    <citation type="submission" date="2016-10" db="EMBL/GenBank/DDBJ databases">
        <authorList>
            <person name="Varghese N."/>
            <person name="Submissions S."/>
        </authorList>
    </citation>
    <scope>NUCLEOTIDE SEQUENCE [LARGE SCALE GENOMIC DNA]</scope>
    <source>
        <strain evidence="3 5">DSM 22150</strain>
    </source>
</reference>
<dbReference type="RefSeq" id="WP_068624059.1">
    <property type="nucleotide sequence ID" value="NZ_FJNB01000021.1"/>
</dbReference>
<feature type="domain" description="PucR C-terminal helix-turn-helix" evidence="1">
    <location>
        <begin position="238"/>
        <end position="291"/>
    </location>
</feature>
<keyword evidence="5" id="KW-1185">Reference proteome</keyword>
<dbReference type="PANTHER" id="PTHR33744">
    <property type="entry name" value="CARBOHYDRATE DIACID REGULATOR"/>
    <property type="match status" value="1"/>
</dbReference>
<dbReference type="InterPro" id="IPR009057">
    <property type="entry name" value="Homeodomain-like_sf"/>
</dbReference>
<reference evidence="2 4" key="1">
    <citation type="submission" date="2016-02" db="EMBL/GenBank/DDBJ databases">
        <authorList>
            <person name="Wen L."/>
            <person name="He K."/>
            <person name="Yang H."/>
        </authorList>
    </citation>
    <scope>NUCLEOTIDE SEQUENCE [LARGE SCALE GENOMIC DNA]</scope>
    <source>
        <strain evidence="2">Trichococcus_R210</strain>
    </source>
</reference>
<organism evidence="2 4">
    <name type="scientific">Trichococcus ilyis</name>
    <dbReference type="NCBI Taxonomy" id="640938"/>
    <lineage>
        <taxon>Bacteria</taxon>
        <taxon>Bacillati</taxon>
        <taxon>Bacillota</taxon>
        <taxon>Bacilli</taxon>
        <taxon>Lactobacillales</taxon>
        <taxon>Carnobacteriaceae</taxon>
        <taxon>Trichococcus</taxon>
    </lineage>
</organism>
<dbReference type="EMBL" id="FNYT01000037">
    <property type="protein sequence ID" value="SEJ90685.1"/>
    <property type="molecule type" value="Genomic_DNA"/>
</dbReference>
<name>A0A143Z4K1_9LACT</name>
<proteinExistence type="predicted"/>
<dbReference type="EMBL" id="FJNB01000021">
    <property type="protein sequence ID" value="CZR06942.1"/>
    <property type="molecule type" value="Genomic_DNA"/>
</dbReference>
<evidence type="ECO:0000313" key="4">
    <source>
        <dbReference type="Proteomes" id="UP000076878"/>
    </source>
</evidence>
<gene>
    <name evidence="3" type="ORF">SAMN05216375_1378</name>
    <name evidence="2" type="ORF">TR210_2377</name>
</gene>
<dbReference type="InterPro" id="IPR025736">
    <property type="entry name" value="PucR_C-HTH_dom"/>
</dbReference>
<accession>A0A143Z4K1</accession>
<dbReference type="Pfam" id="PF13556">
    <property type="entry name" value="HTH_30"/>
    <property type="match status" value="1"/>
</dbReference>
<dbReference type="Proteomes" id="UP000076878">
    <property type="component" value="Unassembled WGS sequence"/>
</dbReference>
<dbReference type="Proteomes" id="UP000199280">
    <property type="component" value="Unassembled WGS sequence"/>
</dbReference>
<evidence type="ECO:0000313" key="3">
    <source>
        <dbReference type="EMBL" id="SEJ90685.1"/>
    </source>
</evidence>
<dbReference type="InterPro" id="IPR051448">
    <property type="entry name" value="CdaR-like_regulators"/>
</dbReference>
<dbReference type="InterPro" id="IPR042070">
    <property type="entry name" value="PucR_C-HTH_sf"/>
</dbReference>
<dbReference type="PANTHER" id="PTHR33744:SF15">
    <property type="entry name" value="CARBOHYDRATE DIACID REGULATOR"/>
    <property type="match status" value="1"/>
</dbReference>
<sequence length="299" mass="33389">MNPNELQQLFPEAKITAAPSLGPAYFTLPYKNQWVHIPEHTLNGREKLLLKQLLLNEAHSTAEAPRNPWAQFLLGHTPEVPAGLVQAQLLQFSLSYREEEAGSFDQTLWLDALSQTLPLVRESFFLDSKNGVFILDSPEPYRIDEELAAMLDVLDDDFSLRTALYLGQRWPVDSRLPLLFEEERKIFAATRTMAKGNKITTLAAIALPYFLSGSGSQNPVLQALQNMIGSVDGTHELISAMWRNQGNLSKAAADLYLHRNTLQYRIDRFFDATGLALKSMDDLALAYLAVTAASVSHST</sequence>
<dbReference type="Gene3D" id="1.10.10.2840">
    <property type="entry name" value="PucR C-terminal helix-turn-helix domain"/>
    <property type="match status" value="1"/>
</dbReference>
<dbReference type="OrthoDB" id="9792148at2"/>
<dbReference type="STRING" id="640938.TR210_2377"/>